<evidence type="ECO:0000256" key="1">
    <source>
        <dbReference type="ARBA" id="ARBA00006488"/>
    </source>
</evidence>
<sequence>MGASATKSVTAGKIVLFGASAVGFASLQGMPPPTPPPANKPSGPKVCAFTSADDASIDPGYKVYKIACANCH</sequence>
<protein>
    <submittedName>
        <fullName evidence="2">Hypp7718 protein</fullName>
    </submittedName>
</protein>
<organism evidence="2 3">
    <name type="scientific">Branchiostoma lanceolatum</name>
    <name type="common">Common lancelet</name>
    <name type="synonym">Amphioxus lanceolatum</name>
    <dbReference type="NCBI Taxonomy" id="7740"/>
    <lineage>
        <taxon>Eukaryota</taxon>
        <taxon>Metazoa</taxon>
        <taxon>Chordata</taxon>
        <taxon>Cephalochordata</taxon>
        <taxon>Leptocardii</taxon>
        <taxon>Amphioxiformes</taxon>
        <taxon>Branchiostomatidae</taxon>
        <taxon>Branchiostoma</taxon>
    </lineage>
</organism>
<dbReference type="GO" id="GO:0020037">
    <property type="term" value="F:heme binding"/>
    <property type="evidence" value="ECO:0007669"/>
    <property type="project" value="InterPro"/>
</dbReference>
<evidence type="ECO:0000313" key="2">
    <source>
        <dbReference type="EMBL" id="CAH1246387.1"/>
    </source>
</evidence>
<gene>
    <name evidence="2" type="primary">Hypp7718</name>
    <name evidence="2" type="ORF">BLAG_LOCUS8431</name>
</gene>
<keyword evidence="3" id="KW-1185">Reference proteome</keyword>
<dbReference type="GO" id="GO:0009055">
    <property type="term" value="F:electron transfer activity"/>
    <property type="evidence" value="ECO:0007669"/>
    <property type="project" value="InterPro"/>
</dbReference>
<evidence type="ECO:0000313" key="3">
    <source>
        <dbReference type="Proteomes" id="UP000838412"/>
    </source>
</evidence>
<name>A0A8J9Z2D6_BRALA</name>
<dbReference type="InterPro" id="IPR036909">
    <property type="entry name" value="Cyt_c-like_dom_sf"/>
</dbReference>
<reference evidence="2" key="1">
    <citation type="submission" date="2022-01" db="EMBL/GenBank/DDBJ databases">
        <authorList>
            <person name="Braso-Vives M."/>
        </authorList>
    </citation>
    <scope>NUCLEOTIDE SEQUENCE</scope>
</reference>
<accession>A0A8J9Z2D6</accession>
<dbReference type="SUPFAM" id="SSF46626">
    <property type="entry name" value="Cytochrome c"/>
    <property type="match status" value="1"/>
</dbReference>
<dbReference type="EMBL" id="OV696700">
    <property type="protein sequence ID" value="CAH1246387.1"/>
    <property type="molecule type" value="Genomic_DNA"/>
</dbReference>
<comment type="similarity">
    <text evidence="1">Belongs to the cytochrome c family.</text>
</comment>
<dbReference type="Proteomes" id="UP000838412">
    <property type="component" value="Chromosome 15"/>
</dbReference>
<proteinExistence type="inferred from homology"/>
<dbReference type="AlphaFoldDB" id="A0A8J9Z2D6"/>